<feature type="region of interest" description="Disordered" evidence="1">
    <location>
        <begin position="198"/>
        <end position="301"/>
    </location>
</feature>
<keyword evidence="3" id="KW-1185">Reference proteome</keyword>
<dbReference type="OrthoDB" id="4121285at2759"/>
<evidence type="ECO:0000313" key="3">
    <source>
        <dbReference type="Proteomes" id="UP000019373"/>
    </source>
</evidence>
<dbReference type="HOGENOM" id="CLU_531023_0_0_1"/>
<feature type="compositionally biased region" description="Basic and acidic residues" evidence="1">
    <location>
        <begin position="472"/>
        <end position="481"/>
    </location>
</feature>
<feature type="compositionally biased region" description="Low complexity" evidence="1">
    <location>
        <begin position="198"/>
        <end position="220"/>
    </location>
</feature>
<feature type="compositionally biased region" description="Polar residues" evidence="1">
    <location>
        <begin position="128"/>
        <end position="141"/>
    </location>
</feature>
<feature type="compositionally biased region" description="Polar residues" evidence="1">
    <location>
        <begin position="488"/>
        <end position="499"/>
    </location>
</feature>
<dbReference type="SUPFAM" id="SSF57938">
    <property type="entry name" value="DnaJ/Hsp40 cysteine-rich domain"/>
    <property type="match status" value="1"/>
</dbReference>
<proteinExistence type="predicted"/>
<dbReference type="Gene3D" id="2.10.230.10">
    <property type="entry name" value="Heat shock protein DnaJ, cysteine-rich domain"/>
    <property type="match status" value="1"/>
</dbReference>
<dbReference type="Proteomes" id="UP000019373">
    <property type="component" value="Unassembled WGS sequence"/>
</dbReference>
<dbReference type="GeneID" id="19240910"/>
<sequence>MCTKTTMTYAGCKERRPTDKHKYVIRAQCQPRRHEWIAAGGPRQFRPNYSLQDNVNTGIRIFCPQCNGLQYDLFHNVKRKAESSKDNAPDLDNILRKEGLKAQNALLAHHDALEKLPELEKETERQENCSSDDISQASTQQPITRTDVICTSTSVLAQLQQSLAAYTDPTERQRVVLERFAHLLRLLLQQRTTVDLSAPPGAAEQQQAQSANQQQPTATTDGPQHKNDAVPAESSPLNHAEMHDSGYGSGTNPRTPDMGRPARGLKPTATAFPAEEWIENPERVQNHASRSPLPDRSKPAKPADDALFLGWLKIDDGASGRFHYDDVQTQKAPWEVPSATICDVPTFDRKSTPIPQSTTESAGLNAEEISTRFFRSGGYGADKPNMSDTMVRDPNACRACNERGGRHGKIMACKHCGGCAFVPRMGQHGPLLPGSLVLCPECNGHSDVIKQKFRCKVCKGTKKQPWNSSYEPEPKPYRDNYYEEPAPQQLQAPSGQQMNMGGDETEQVQCASE</sequence>
<evidence type="ECO:0000313" key="2">
    <source>
        <dbReference type="EMBL" id="ERF69418.1"/>
    </source>
</evidence>
<dbReference type="EMBL" id="KE721424">
    <property type="protein sequence ID" value="ERF69418.1"/>
    <property type="molecule type" value="Genomic_DNA"/>
</dbReference>
<organism evidence="2 3">
    <name type="scientific">Endocarpon pusillum (strain Z07020 / HMAS-L-300199)</name>
    <name type="common">Lichen-forming fungus</name>
    <dbReference type="NCBI Taxonomy" id="1263415"/>
    <lineage>
        <taxon>Eukaryota</taxon>
        <taxon>Fungi</taxon>
        <taxon>Dikarya</taxon>
        <taxon>Ascomycota</taxon>
        <taxon>Pezizomycotina</taxon>
        <taxon>Eurotiomycetes</taxon>
        <taxon>Chaetothyriomycetidae</taxon>
        <taxon>Verrucariales</taxon>
        <taxon>Verrucariaceae</taxon>
        <taxon>Endocarpon</taxon>
    </lineage>
</organism>
<dbReference type="InterPro" id="IPR036410">
    <property type="entry name" value="HSP_DnaJ_Cys-rich_dom_sf"/>
</dbReference>
<reference evidence="3" key="1">
    <citation type="journal article" date="2014" name="BMC Genomics">
        <title>Genome characteristics reveal the impact of lichenization on lichen-forming fungus Endocarpon pusillum Hedwig (Verrucariales, Ascomycota).</title>
        <authorList>
            <person name="Wang Y.-Y."/>
            <person name="Liu B."/>
            <person name="Zhang X.-Y."/>
            <person name="Zhou Q.-M."/>
            <person name="Zhang T."/>
            <person name="Li H."/>
            <person name="Yu Y.-F."/>
            <person name="Zhang X.-L."/>
            <person name="Hao X.-Y."/>
            <person name="Wang M."/>
            <person name="Wang L."/>
            <person name="Wei J.-C."/>
        </authorList>
    </citation>
    <scope>NUCLEOTIDE SEQUENCE [LARGE SCALE GENOMIC DNA]</scope>
    <source>
        <strain evidence="3">Z07020 / HMAS-L-300199</strain>
    </source>
</reference>
<dbReference type="RefSeq" id="XP_007804967.1">
    <property type="nucleotide sequence ID" value="XM_007806776.1"/>
</dbReference>
<evidence type="ECO:0000256" key="1">
    <source>
        <dbReference type="SAM" id="MobiDB-lite"/>
    </source>
</evidence>
<name>U1GBJ1_ENDPU</name>
<accession>U1GBJ1</accession>
<feature type="region of interest" description="Disordered" evidence="1">
    <location>
        <begin position="462"/>
        <end position="513"/>
    </location>
</feature>
<gene>
    <name evidence="2" type="ORF">EPUS_05963</name>
</gene>
<feature type="region of interest" description="Disordered" evidence="1">
    <location>
        <begin position="119"/>
        <end position="141"/>
    </location>
</feature>
<protein>
    <submittedName>
        <fullName evidence="2">Uncharacterized protein</fullName>
    </submittedName>
</protein>
<dbReference type="AlphaFoldDB" id="U1GBJ1"/>